<feature type="compositionally biased region" description="Low complexity" evidence="1">
    <location>
        <begin position="42"/>
        <end position="51"/>
    </location>
</feature>
<feature type="compositionally biased region" description="Polar residues" evidence="1">
    <location>
        <begin position="9"/>
        <end position="22"/>
    </location>
</feature>
<protein>
    <recommendedName>
        <fullName evidence="4">CCHC-type domain-containing protein</fullName>
    </recommendedName>
</protein>
<feature type="region of interest" description="Disordered" evidence="1">
    <location>
        <begin position="1"/>
        <end position="70"/>
    </location>
</feature>
<proteinExistence type="predicted"/>
<reference evidence="3" key="1">
    <citation type="journal article" date="2014" name="Proc. Natl. Acad. Sci. U.S.A.">
        <title>Extensive sampling of basidiomycete genomes demonstrates inadequacy of the white-rot/brown-rot paradigm for wood decay fungi.</title>
        <authorList>
            <person name="Riley R."/>
            <person name="Salamov A.A."/>
            <person name="Brown D.W."/>
            <person name="Nagy L.G."/>
            <person name="Floudas D."/>
            <person name="Held B.W."/>
            <person name="Levasseur A."/>
            <person name="Lombard V."/>
            <person name="Morin E."/>
            <person name="Otillar R."/>
            <person name="Lindquist E.A."/>
            <person name="Sun H."/>
            <person name="LaButti K.M."/>
            <person name="Schmutz J."/>
            <person name="Jabbour D."/>
            <person name="Luo H."/>
            <person name="Baker S.E."/>
            <person name="Pisabarro A.G."/>
            <person name="Walton J.D."/>
            <person name="Blanchette R.A."/>
            <person name="Henrissat B."/>
            <person name="Martin F."/>
            <person name="Cullen D."/>
            <person name="Hibbett D.S."/>
            <person name="Grigoriev I.V."/>
        </authorList>
    </citation>
    <scope>NUCLEOTIDE SEQUENCE [LARGE SCALE GENOMIC DNA]</scope>
    <source>
        <strain evidence="3">FD-172 SS1</strain>
    </source>
</reference>
<evidence type="ECO:0000313" key="3">
    <source>
        <dbReference type="Proteomes" id="UP000027195"/>
    </source>
</evidence>
<name>A0A067N7M6_BOTB1</name>
<dbReference type="AlphaFoldDB" id="A0A067N7M6"/>
<keyword evidence="3" id="KW-1185">Reference proteome</keyword>
<dbReference type="OrthoDB" id="2800503at2759"/>
<gene>
    <name evidence="2" type="ORF">BOTBODRAFT_170148</name>
</gene>
<accession>A0A067N7M6</accession>
<organism evidence="2 3">
    <name type="scientific">Botryobasidium botryosum (strain FD-172 SS1)</name>
    <dbReference type="NCBI Taxonomy" id="930990"/>
    <lineage>
        <taxon>Eukaryota</taxon>
        <taxon>Fungi</taxon>
        <taxon>Dikarya</taxon>
        <taxon>Basidiomycota</taxon>
        <taxon>Agaricomycotina</taxon>
        <taxon>Agaricomycetes</taxon>
        <taxon>Cantharellales</taxon>
        <taxon>Botryobasidiaceae</taxon>
        <taxon>Botryobasidium</taxon>
    </lineage>
</organism>
<evidence type="ECO:0000256" key="1">
    <source>
        <dbReference type="SAM" id="MobiDB-lite"/>
    </source>
</evidence>
<evidence type="ECO:0000313" key="2">
    <source>
        <dbReference type="EMBL" id="KDQ20137.1"/>
    </source>
</evidence>
<evidence type="ECO:0008006" key="4">
    <source>
        <dbReference type="Google" id="ProtNLM"/>
    </source>
</evidence>
<dbReference type="InParanoid" id="A0A067N7M6"/>
<dbReference type="EMBL" id="KL198018">
    <property type="protein sequence ID" value="KDQ20137.1"/>
    <property type="molecule type" value="Genomic_DNA"/>
</dbReference>
<dbReference type="HOGENOM" id="CLU_783005_0_0_1"/>
<dbReference type="Proteomes" id="UP000027195">
    <property type="component" value="Unassembled WGS sequence"/>
</dbReference>
<sequence>MIRHPPPLSSTYQPSSHTTNLANLMAKPTTCRSRSALPAPPNGSASPSSLAESPKVPSRSKTVPDLPPRESVGSYAGVPFVHASPKTLPVRLQWGEGSEPCAPAVEAAVKNTVPRLIPICSQTPESCPTHPPAPKSFDIIMNLSSVESTDLIHKQSDWGIHNRIRSAIDEAQSANDSSRLFVRRVRRLRDPKRVSVTVDASVNDADTCLTLVKEWLLELAPGVELLPQQHAVVVYGVRTSIDLKAIHAELRSIYAENVAKSVTEDVTESFRWLGGAYSIDGKEHASLLINFASLDAARRAVCLGLYIEGKHCHAREYTRGPPKCGKCQKVGHFSKQCKGKRVFRRRRGPHAPRS</sequence>